<gene>
    <name evidence="6" type="ORF">GCM10023318_32740</name>
</gene>
<evidence type="ECO:0000259" key="5">
    <source>
        <dbReference type="PROSITE" id="PS51078"/>
    </source>
</evidence>
<dbReference type="SUPFAM" id="SSF46785">
    <property type="entry name" value="Winged helix' DNA-binding domain"/>
    <property type="match status" value="1"/>
</dbReference>
<keyword evidence="3" id="KW-0804">Transcription</keyword>
<dbReference type="PANTHER" id="PTHR30136">
    <property type="entry name" value="HELIX-TURN-HELIX TRANSCRIPTIONAL REGULATOR, ICLR FAMILY"/>
    <property type="match status" value="1"/>
</dbReference>
<feature type="domain" description="IclR-ED" evidence="5">
    <location>
        <begin position="63"/>
        <end position="245"/>
    </location>
</feature>
<protein>
    <submittedName>
        <fullName evidence="6">IclR family transcriptional regulator</fullName>
    </submittedName>
</protein>
<reference evidence="7" key="1">
    <citation type="journal article" date="2019" name="Int. J. Syst. Evol. Microbiol.">
        <title>The Global Catalogue of Microorganisms (GCM) 10K type strain sequencing project: providing services to taxonomists for standard genome sequencing and annotation.</title>
        <authorList>
            <consortium name="The Broad Institute Genomics Platform"/>
            <consortium name="The Broad Institute Genome Sequencing Center for Infectious Disease"/>
            <person name="Wu L."/>
            <person name="Ma J."/>
        </authorList>
    </citation>
    <scope>NUCLEOTIDE SEQUENCE [LARGE SCALE GENOMIC DNA]</scope>
    <source>
        <strain evidence="7">JCM 18298</strain>
    </source>
</reference>
<evidence type="ECO:0000256" key="3">
    <source>
        <dbReference type="ARBA" id="ARBA00023163"/>
    </source>
</evidence>
<organism evidence="6 7">
    <name type="scientific">Nocardia callitridis</name>
    <dbReference type="NCBI Taxonomy" id="648753"/>
    <lineage>
        <taxon>Bacteria</taxon>
        <taxon>Bacillati</taxon>
        <taxon>Actinomycetota</taxon>
        <taxon>Actinomycetes</taxon>
        <taxon>Mycobacteriales</taxon>
        <taxon>Nocardiaceae</taxon>
        <taxon>Nocardia</taxon>
    </lineage>
</organism>
<dbReference type="Proteomes" id="UP001500603">
    <property type="component" value="Unassembled WGS sequence"/>
</dbReference>
<evidence type="ECO:0000256" key="1">
    <source>
        <dbReference type="ARBA" id="ARBA00023015"/>
    </source>
</evidence>
<keyword evidence="7" id="KW-1185">Reference proteome</keyword>
<dbReference type="InterPro" id="IPR005471">
    <property type="entry name" value="Tscrpt_reg_IclR_N"/>
</dbReference>
<evidence type="ECO:0000313" key="6">
    <source>
        <dbReference type="EMBL" id="GAA5055961.1"/>
    </source>
</evidence>
<dbReference type="SUPFAM" id="SSF55781">
    <property type="entry name" value="GAF domain-like"/>
    <property type="match status" value="1"/>
</dbReference>
<feature type="domain" description="HTH iclR-type" evidence="4">
    <location>
        <begin position="1"/>
        <end position="62"/>
    </location>
</feature>
<dbReference type="Gene3D" id="3.30.450.40">
    <property type="match status" value="1"/>
</dbReference>
<evidence type="ECO:0000259" key="4">
    <source>
        <dbReference type="PROSITE" id="PS51077"/>
    </source>
</evidence>
<dbReference type="EMBL" id="BAABJM010000002">
    <property type="protein sequence ID" value="GAA5055961.1"/>
    <property type="molecule type" value="Genomic_DNA"/>
</dbReference>
<dbReference type="PANTHER" id="PTHR30136:SF35">
    <property type="entry name" value="HTH-TYPE TRANSCRIPTIONAL REGULATOR RV1719"/>
    <property type="match status" value="1"/>
</dbReference>
<name>A0ABP9KGQ9_9NOCA</name>
<dbReference type="PROSITE" id="PS51077">
    <property type="entry name" value="HTH_ICLR"/>
    <property type="match status" value="1"/>
</dbReference>
<evidence type="ECO:0000256" key="2">
    <source>
        <dbReference type="ARBA" id="ARBA00023125"/>
    </source>
</evidence>
<proteinExistence type="predicted"/>
<dbReference type="InterPro" id="IPR050707">
    <property type="entry name" value="HTH_MetabolicPath_Reg"/>
</dbReference>
<dbReference type="InterPro" id="IPR029016">
    <property type="entry name" value="GAF-like_dom_sf"/>
</dbReference>
<sequence>MGAVLKACALLENFGADRPTWTLNDLTAASGMNKTTVHRLMATLIHAGWVDRTGAGAYRIAMPVFEVGSAALAELDIRGAAKPFMSELATTFGNTAYLMVPADQGAVCIDLLEGRNALVVAGITVGSVLPYHAAAGPIVMLAHSKALRDRWIKAGLPAITDLTITDADTLVDHLDHIVEAGYALSNSDYLPGVAAVGAPILGRDGSVAASISVGGRAEGFEGDALAAMIERVRDAATRITRVAQALPRG</sequence>
<dbReference type="InterPro" id="IPR036390">
    <property type="entry name" value="WH_DNA-bd_sf"/>
</dbReference>
<dbReference type="SMART" id="SM00346">
    <property type="entry name" value="HTH_ICLR"/>
    <property type="match status" value="1"/>
</dbReference>
<keyword evidence="2" id="KW-0238">DNA-binding</keyword>
<dbReference type="Pfam" id="PF01614">
    <property type="entry name" value="IclR_C"/>
    <property type="match status" value="1"/>
</dbReference>
<keyword evidence="1" id="KW-0805">Transcription regulation</keyword>
<dbReference type="Pfam" id="PF09339">
    <property type="entry name" value="HTH_IclR"/>
    <property type="match status" value="1"/>
</dbReference>
<accession>A0ABP9KGQ9</accession>
<dbReference type="Gene3D" id="1.10.10.10">
    <property type="entry name" value="Winged helix-like DNA-binding domain superfamily/Winged helix DNA-binding domain"/>
    <property type="match status" value="1"/>
</dbReference>
<dbReference type="InterPro" id="IPR036388">
    <property type="entry name" value="WH-like_DNA-bd_sf"/>
</dbReference>
<dbReference type="PROSITE" id="PS51078">
    <property type="entry name" value="ICLR_ED"/>
    <property type="match status" value="1"/>
</dbReference>
<evidence type="ECO:0000313" key="7">
    <source>
        <dbReference type="Proteomes" id="UP001500603"/>
    </source>
</evidence>
<dbReference type="InterPro" id="IPR014757">
    <property type="entry name" value="Tscrpt_reg_IclR_C"/>
</dbReference>
<comment type="caution">
    <text evidence="6">The sequence shown here is derived from an EMBL/GenBank/DDBJ whole genome shotgun (WGS) entry which is preliminary data.</text>
</comment>